<proteinExistence type="predicted"/>
<dbReference type="EMBL" id="GL445864">
    <property type="protein sequence ID" value="EFN88997.1"/>
    <property type="molecule type" value="Genomic_DNA"/>
</dbReference>
<evidence type="ECO:0000313" key="1">
    <source>
        <dbReference type="EMBL" id="EFN88997.1"/>
    </source>
</evidence>
<name>E2B5M8_HARSA</name>
<dbReference type="Proteomes" id="UP000008237">
    <property type="component" value="Unassembled WGS sequence"/>
</dbReference>
<organism evidence="2">
    <name type="scientific">Harpegnathos saltator</name>
    <name type="common">Jerdon's jumping ant</name>
    <dbReference type="NCBI Taxonomy" id="610380"/>
    <lineage>
        <taxon>Eukaryota</taxon>
        <taxon>Metazoa</taxon>
        <taxon>Ecdysozoa</taxon>
        <taxon>Arthropoda</taxon>
        <taxon>Hexapoda</taxon>
        <taxon>Insecta</taxon>
        <taxon>Pterygota</taxon>
        <taxon>Neoptera</taxon>
        <taxon>Endopterygota</taxon>
        <taxon>Hymenoptera</taxon>
        <taxon>Apocrita</taxon>
        <taxon>Aculeata</taxon>
        <taxon>Formicoidea</taxon>
        <taxon>Formicidae</taxon>
        <taxon>Ponerinae</taxon>
        <taxon>Ponerini</taxon>
        <taxon>Harpegnathos</taxon>
    </lineage>
</organism>
<reference evidence="1 2" key="1">
    <citation type="journal article" date="2010" name="Science">
        <title>Genomic comparison of the ants Camponotus floridanus and Harpegnathos saltator.</title>
        <authorList>
            <person name="Bonasio R."/>
            <person name="Zhang G."/>
            <person name="Ye C."/>
            <person name="Mutti N.S."/>
            <person name="Fang X."/>
            <person name="Qin N."/>
            <person name="Donahue G."/>
            <person name="Yang P."/>
            <person name="Li Q."/>
            <person name="Li C."/>
            <person name="Zhang P."/>
            <person name="Huang Z."/>
            <person name="Berger S.L."/>
            <person name="Reinberg D."/>
            <person name="Wang J."/>
            <person name="Liebig J."/>
        </authorList>
    </citation>
    <scope>NUCLEOTIDE SEQUENCE [LARGE SCALE GENOMIC DNA]</scope>
    <source>
        <strain evidence="1 2">R22 G/1</strain>
    </source>
</reference>
<dbReference type="AlphaFoldDB" id="E2B5M8"/>
<protein>
    <submittedName>
        <fullName evidence="1">Uncharacterized protein</fullName>
    </submittedName>
</protein>
<keyword evidence="2" id="KW-1185">Reference proteome</keyword>
<dbReference type="InParanoid" id="E2B5M8"/>
<accession>E2B5M8</accession>
<gene>
    <name evidence="1" type="ORF">EAI_11791</name>
</gene>
<sequence length="24" mass="2959">MSFEKQHSRRCLFFAFQLKKRAAK</sequence>
<evidence type="ECO:0000313" key="2">
    <source>
        <dbReference type="Proteomes" id="UP000008237"/>
    </source>
</evidence>
<feature type="non-terminal residue" evidence="1">
    <location>
        <position position="24"/>
    </location>
</feature>